<feature type="domain" description="DUF155" evidence="2">
    <location>
        <begin position="32"/>
        <end position="158"/>
    </location>
</feature>
<dbReference type="InterPro" id="IPR051624">
    <property type="entry name" value="RMD1/Sad1-interacting"/>
</dbReference>
<dbReference type="PANTHER" id="PTHR16255">
    <property type="entry name" value="REQUIRED FOR MEIOTIC NUCLEAR DIVISION PROTEIN 1 HOMOLOG"/>
    <property type="match status" value="1"/>
</dbReference>
<dbReference type="AlphaFoldDB" id="A0A6B2LCZ6"/>
<name>A0A6B2LCZ6_9EUKA</name>
<dbReference type="PANTHER" id="PTHR16255:SF1">
    <property type="entry name" value="REQUIRED FOR MEIOTIC NUCLEAR DIVISION PROTEIN 1 HOMOLOG"/>
    <property type="match status" value="1"/>
</dbReference>
<reference evidence="3" key="1">
    <citation type="journal article" date="2020" name="J. Eukaryot. Microbiol.">
        <title>De novo Sequencing, Assembly and Annotation of the Transcriptome for the Free-Living Testate Amoeba Arcella intermedia.</title>
        <authorList>
            <person name="Ribeiro G.M."/>
            <person name="Porfirio-Sousa A.L."/>
            <person name="Maurer-Alcala X.X."/>
            <person name="Katz L.A."/>
            <person name="Lahr D.J.G."/>
        </authorList>
    </citation>
    <scope>NUCLEOTIDE SEQUENCE</scope>
</reference>
<dbReference type="Pfam" id="PF02582">
    <property type="entry name" value="DUF155"/>
    <property type="match status" value="1"/>
</dbReference>
<evidence type="ECO:0000313" key="3">
    <source>
        <dbReference type="EMBL" id="NDV34864.1"/>
    </source>
</evidence>
<organism evidence="3">
    <name type="scientific">Arcella intermedia</name>
    <dbReference type="NCBI Taxonomy" id="1963864"/>
    <lineage>
        <taxon>Eukaryota</taxon>
        <taxon>Amoebozoa</taxon>
        <taxon>Tubulinea</taxon>
        <taxon>Elardia</taxon>
        <taxon>Arcellinida</taxon>
        <taxon>Sphaerothecina</taxon>
        <taxon>Arcellidae</taxon>
        <taxon>Arcella</taxon>
    </lineage>
</organism>
<evidence type="ECO:0000256" key="1">
    <source>
        <dbReference type="ARBA" id="ARBA00008306"/>
    </source>
</evidence>
<proteinExistence type="inferred from homology"/>
<dbReference type="InterPro" id="IPR003734">
    <property type="entry name" value="DUF155"/>
</dbReference>
<dbReference type="EMBL" id="GIBP01005895">
    <property type="protein sequence ID" value="NDV34864.1"/>
    <property type="molecule type" value="Transcribed_RNA"/>
</dbReference>
<sequence length="259" mass="30436">MGLEYNQNTAPSPNVSAETMDSHSIIELIDDEIIKIDYGEEANVDEKKDTWVLTEKNRFWEEVTYSIALVRSIKLDEIELETDNAVNRALNLKFSSPSGIKTTPRAELAYLYNLSYNLTVKSRIVEFPSILWEKENSFHELYHKACRYLDIDTRVEVVQKKMKLPTNYWMLENEHASSIISWRLEKMIIWLIAIEILFQVLGKSESWEDFSWEKGIRKLLGLPEPKSEKEGEEKVKNLFGEEYQIVEQKYEIIKPNYNK</sequence>
<dbReference type="GO" id="GO:0005739">
    <property type="term" value="C:mitochondrion"/>
    <property type="evidence" value="ECO:0007669"/>
    <property type="project" value="UniProtKB-ARBA"/>
</dbReference>
<comment type="similarity">
    <text evidence="1">Belongs to the RMD1/sif2 family.</text>
</comment>
<evidence type="ECO:0000259" key="2">
    <source>
        <dbReference type="Pfam" id="PF02582"/>
    </source>
</evidence>
<protein>
    <recommendedName>
        <fullName evidence="2">DUF155 domain-containing protein</fullName>
    </recommendedName>
</protein>
<accession>A0A6B2LCZ6</accession>